<comment type="caution">
    <text evidence="2">The sequence shown here is derived from an EMBL/GenBank/DDBJ whole genome shotgun (WGS) entry which is preliminary data.</text>
</comment>
<feature type="region of interest" description="Disordered" evidence="1">
    <location>
        <begin position="1"/>
        <end position="67"/>
    </location>
</feature>
<protein>
    <submittedName>
        <fullName evidence="2">Uncharacterized protein</fullName>
    </submittedName>
</protein>
<accession>A0A699RRR0</accession>
<sequence>PSGNSGSPRASGSSQVPPPPPSITQEGQSHGSTAPSSSKTVASAEYKAWTTTDTRLKLSVSSTHEDL</sequence>
<dbReference type="AlphaFoldDB" id="A0A699RRR0"/>
<evidence type="ECO:0000313" key="2">
    <source>
        <dbReference type="EMBL" id="GFC89300.1"/>
    </source>
</evidence>
<proteinExistence type="predicted"/>
<gene>
    <name evidence="2" type="ORF">Tci_861270</name>
</gene>
<feature type="non-terminal residue" evidence="2">
    <location>
        <position position="1"/>
    </location>
</feature>
<reference evidence="2" key="1">
    <citation type="journal article" date="2019" name="Sci. Rep.">
        <title>Draft genome of Tanacetum cinerariifolium, the natural source of mosquito coil.</title>
        <authorList>
            <person name="Yamashiro T."/>
            <person name="Shiraishi A."/>
            <person name="Satake H."/>
            <person name="Nakayama K."/>
        </authorList>
    </citation>
    <scope>NUCLEOTIDE SEQUENCE</scope>
</reference>
<feature type="compositionally biased region" description="Polar residues" evidence="1">
    <location>
        <begin position="1"/>
        <end position="15"/>
    </location>
</feature>
<dbReference type="EMBL" id="BKCJ011120221">
    <property type="protein sequence ID" value="GFC89300.1"/>
    <property type="molecule type" value="Genomic_DNA"/>
</dbReference>
<evidence type="ECO:0000256" key="1">
    <source>
        <dbReference type="SAM" id="MobiDB-lite"/>
    </source>
</evidence>
<feature type="non-terminal residue" evidence="2">
    <location>
        <position position="67"/>
    </location>
</feature>
<name>A0A699RRR0_TANCI</name>
<organism evidence="2">
    <name type="scientific">Tanacetum cinerariifolium</name>
    <name type="common">Dalmatian daisy</name>
    <name type="synonym">Chrysanthemum cinerariifolium</name>
    <dbReference type="NCBI Taxonomy" id="118510"/>
    <lineage>
        <taxon>Eukaryota</taxon>
        <taxon>Viridiplantae</taxon>
        <taxon>Streptophyta</taxon>
        <taxon>Embryophyta</taxon>
        <taxon>Tracheophyta</taxon>
        <taxon>Spermatophyta</taxon>
        <taxon>Magnoliopsida</taxon>
        <taxon>eudicotyledons</taxon>
        <taxon>Gunneridae</taxon>
        <taxon>Pentapetalae</taxon>
        <taxon>asterids</taxon>
        <taxon>campanulids</taxon>
        <taxon>Asterales</taxon>
        <taxon>Asteraceae</taxon>
        <taxon>Asteroideae</taxon>
        <taxon>Anthemideae</taxon>
        <taxon>Anthemidinae</taxon>
        <taxon>Tanacetum</taxon>
    </lineage>
</organism>
<feature type="compositionally biased region" description="Polar residues" evidence="1">
    <location>
        <begin position="23"/>
        <end position="41"/>
    </location>
</feature>